<evidence type="ECO:0000313" key="14">
    <source>
        <dbReference type="Proteomes" id="UP000031258"/>
    </source>
</evidence>
<dbReference type="GO" id="GO:0005829">
    <property type="term" value="C:cytosol"/>
    <property type="evidence" value="ECO:0007669"/>
    <property type="project" value="TreeGrafter"/>
</dbReference>
<dbReference type="NCBIfam" id="TIGR01135">
    <property type="entry name" value="glmS"/>
    <property type="match status" value="1"/>
</dbReference>
<dbReference type="GO" id="GO:0006047">
    <property type="term" value="P:UDP-N-acetylglucosamine metabolic process"/>
    <property type="evidence" value="ECO:0007669"/>
    <property type="project" value="TreeGrafter"/>
</dbReference>
<dbReference type="InterPro" id="IPR046348">
    <property type="entry name" value="SIS_dom_sf"/>
</dbReference>
<dbReference type="PROSITE" id="PS51464">
    <property type="entry name" value="SIS"/>
    <property type="match status" value="2"/>
</dbReference>
<evidence type="ECO:0000256" key="2">
    <source>
        <dbReference type="ARBA" id="ARBA00004496"/>
    </source>
</evidence>
<dbReference type="InterPro" id="IPR029055">
    <property type="entry name" value="Ntn_hydrolases_N"/>
</dbReference>
<evidence type="ECO:0000256" key="3">
    <source>
        <dbReference type="ARBA" id="ARBA00012916"/>
    </source>
</evidence>
<evidence type="ECO:0000256" key="8">
    <source>
        <dbReference type="ARBA" id="ARBA00022737"/>
    </source>
</evidence>
<comment type="subcellular location">
    <subcellularLocation>
        <location evidence="2 10">Cytoplasm</location>
    </subcellularLocation>
</comment>
<feature type="initiator methionine" description="Removed" evidence="10">
    <location>
        <position position="1"/>
    </location>
</feature>
<dbReference type="InterPro" id="IPR035466">
    <property type="entry name" value="GlmS/AgaS_SIS"/>
</dbReference>
<dbReference type="InterPro" id="IPR005855">
    <property type="entry name" value="GFAT"/>
</dbReference>
<evidence type="ECO:0000259" key="12">
    <source>
        <dbReference type="PROSITE" id="PS51464"/>
    </source>
</evidence>
<dbReference type="FunFam" id="3.60.20.10:FF:000006">
    <property type="entry name" value="Glutamine--fructose-6-phosphate aminotransferase [isomerizing]"/>
    <property type="match status" value="1"/>
</dbReference>
<accession>A0A0C1QIY1</accession>
<dbReference type="NCBIfam" id="NF001484">
    <property type="entry name" value="PRK00331.1"/>
    <property type="match status" value="1"/>
</dbReference>
<dbReference type="GO" id="GO:0004360">
    <property type="term" value="F:glutamine-fructose-6-phosphate transaminase (isomerizing) activity"/>
    <property type="evidence" value="ECO:0007669"/>
    <property type="project" value="UniProtKB-UniRule"/>
</dbReference>
<dbReference type="PROSITE" id="PS51278">
    <property type="entry name" value="GATASE_TYPE_2"/>
    <property type="match status" value="1"/>
</dbReference>
<dbReference type="CDD" id="cd00714">
    <property type="entry name" value="GFAT"/>
    <property type="match status" value="1"/>
</dbReference>
<dbReference type="SUPFAM" id="SSF53697">
    <property type="entry name" value="SIS domain"/>
    <property type="match status" value="1"/>
</dbReference>
<keyword evidence="6 10" id="KW-0032">Aminotransferase</keyword>
<name>A0A0C1QIY1_9RICK</name>
<feature type="active site" description="Nucleophile; for GATase activity" evidence="10">
    <location>
        <position position="2"/>
    </location>
</feature>
<protein>
    <recommendedName>
        <fullName evidence="4 10">Glutamine--fructose-6-phosphate aminotransferase [isomerizing]</fullName>
        <ecNumber evidence="3 10">2.6.1.16</ecNumber>
    </recommendedName>
    <alternativeName>
        <fullName evidence="10">D-fructose-6-phosphate amidotransferase</fullName>
    </alternativeName>
    <alternativeName>
        <fullName evidence="10">GFAT</fullName>
    </alternativeName>
    <alternativeName>
        <fullName evidence="10">Glucosamine-6-phosphate synthase</fullName>
    </alternativeName>
    <alternativeName>
        <fullName evidence="10">Hexosephosphate aminotransferase</fullName>
    </alternativeName>
    <alternativeName>
        <fullName evidence="10">L-glutamine--D-fructose-6-phosphate amidotransferase</fullName>
    </alternativeName>
</protein>
<dbReference type="PANTHER" id="PTHR10937">
    <property type="entry name" value="GLUCOSAMINE--FRUCTOSE-6-PHOSPHATE AMINOTRANSFERASE, ISOMERIZING"/>
    <property type="match status" value="1"/>
</dbReference>
<dbReference type="CDD" id="cd05008">
    <property type="entry name" value="SIS_GlmS_GlmD_1"/>
    <property type="match status" value="1"/>
</dbReference>
<feature type="domain" description="Glutamine amidotransferase type-2" evidence="11">
    <location>
        <begin position="2"/>
        <end position="218"/>
    </location>
</feature>
<dbReference type="PATRIC" id="fig|86105.3.peg.1987"/>
<proteinExistence type="inferred from homology"/>
<comment type="caution">
    <text evidence="13">The sequence shown here is derived from an EMBL/GenBank/DDBJ whole genome shotgun (WGS) entry which is preliminary data.</text>
</comment>
<dbReference type="PANTHER" id="PTHR10937:SF0">
    <property type="entry name" value="GLUTAMINE--FRUCTOSE-6-PHOSPHATE TRANSAMINASE (ISOMERIZING)"/>
    <property type="match status" value="1"/>
</dbReference>
<dbReference type="SUPFAM" id="SSF56235">
    <property type="entry name" value="N-terminal nucleophile aminohydrolases (Ntn hydrolases)"/>
    <property type="match status" value="1"/>
</dbReference>
<evidence type="ECO:0000256" key="4">
    <source>
        <dbReference type="ARBA" id="ARBA00016090"/>
    </source>
</evidence>
<keyword evidence="14" id="KW-1185">Reference proteome</keyword>
<dbReference type="GO" id="GO:0005975">
    <property type="term" value="P:carbohydrate metabolic process"/>
    <property type="evidence" value="ECO:0007669"/>
    <property type="project" value="UniProtKB-UniRule"/>
</dbReference>
<evidence type="ECO:0000256" key="5">
    <source>
        <dbReference type="ARBA" id="ARBA00022490"/>
    </source>
</evidence>
<keyword evidence="9" id="KW-0315">Glutamine amidotransferase</keyword>
<dbReference type="OrthoDB" id="9761808at2"/>
<organism evidence="13 14">
    <name type="scientific">Candidatus Jidaibacter acanthamoebae</name>
    <dbReference type="NCBI Taxonomy" id="86105"/>
    <lineage>
        <taxon>Bacteria</taxon>
        <taxon>Pseudomonadati</taxon>
        <taxon>Pseudomonadota</taxon>
        <taxon>Alphaproteobacteria</taxon>
        <taxon>Rickettsiales</taxon>
        <taxon>Candidatus Midichloriaceae</taxon>
        <taxon>Candidatus Jidaibacter</taxon>
    </lineage>
</organism>
<dbReference type="EMBL" id="JSWE01000223">
    <property type="protein sequence ID" value="KIE04163.1"/>
    <property type="molecule type" value="Genomic_DNA"/>
</dbReference>
<dbReference type="InterPro" id="IPR047084">
    <property type="entry name" value="GFAT_N"/>
</dbReference>
<sequence length="607" mass="67826">MCGIIGIVSNYQDVSERVLHSIARLEYRGYDSAGIATIFSNGFNLLKLAGKVKDLKAAFKKNPTRGRIGIGHTRWATHGAPSYENAHPMVTKDIALVHNGIIENYMEIKEELREQNYKFSGDTDTEVLATLIQSYIDRKQPLDRAIRNAADRCHGLYAFIVISSHDPNRIIGVKKGLPLAVGIGENEMYFGSDAYALFPLTNKLIYLNDNEIATITPREYKVCDMKGNELNKEIKKVSIQEVSSKEEFEHYMLKEIYEQPSAIARCFDHYYDSNKKELLFKAMDFNWNEVKKVYIIACGTSYYAGAVAKYWLEQKTKINVEIDIASEFRYREPVLDTKDVFIFISQSGETADTLAALKMVKEKGIKTFAIVNVEESSMGNLADFVLPICAGSEIGVASTKAFTCQLIVLSLLSLYISYAKGLLSNIEFEKELLKLHETPSKVTETLNLDRNVKTLAESILHLNNIIYIGRGIAYPIALEGALKIKELSYLPALGMPAGELKHGPIALIDNNTPVCVIAPNDKLFAKIASNLQEAYARGGKIILFSDKGGIEQLKNFCFMTVELPEADDFTAPLLYTIPLQMLAYHFAVLKGNDVDQPRNLAKSVTVE</sequence>
<keyword evidence="8" id="KW-0677">Repeat</keyword>
<dbReference type="GO" id="GO:0006487">
    <property type="term" value="P:protein N-linked glycosylation"/>
    <property type="evidence" value="ECO:0007669"/>
    <property type="project" value="TreeGrafter"/>
</dbReference>
<dbReference type="InterPro" id="IPR001347">
    <property type="entry name" value="SIS_dom"/>
</dbReference>
<dbReference type="Gene3D" id="3.60.20.10">
    <property type="entry name" value="Glutamine Phosphoribosylpyrophosphate, subunit 1, domain 1"/>
    <property type="match status" value="1"/>
</dbReference>
<evidence type="ECO:0000259" key="11">
    <source>
        <dbReference type="PROSITE" id="PS51278"/>
    </source>
</evidence>
<comment type="catalytic activity">
    <reaction evidence="1 10">
        <text>D-fructose 6-phosphate + L-glutamine = D-glucosamine 6-phosphate + L-glutamate</text>
        <dbReference type="Rhea" id="RHEA:13237"/>
        <dbReference type="ChEBI" id="CHEBI:29985"/>
        <dbReference type="ChEBI" id="CHEBI:58359"/>
        <dbReference type="ChEBI" id="CHEBI:58725"/>
        <dbReference type="ChEBI" id="CHEBI:61527"/>
        <dbReference type="EC" id="2.6.1.16"/>
    </reaction>
</comment>
<feature type="domain" description="SIS" evidence="12">
    <location>
        <begin position="279"/>
        <end position="422"/>
    </location>
</feature>
<dbReference type="InterPro" id="IPR017932">
    <property type="entry name" value="GATase_2_dom"/>
</dbReference>
<dbReference type="STRING" id="86105.NF27_JF00410"/>
<dbReference type="RefSeq" id="WP_039459348.1">
    <property type="nucleotide sequence ID" value="NZ_JSWE01000223.1"/>
</dbReference>
<comment type="subunit">
    <text evidence="10">Homodimer.</text>
</comment>
<dbReference type="EC" id="2.6.1.16" evidence="3 10"/>
<evidence type="ECO:0000256" key="7">
    <source>
        <dbReference type="ARBA" id="ARBA00022679"/>
    </source>
</evidence>
<dbReference type="Pfam" id="PF01380">
    <property type="entry name" value="SIS"/>
    <property type="match status" value="2"/>
</dbReference>
<dbReference type="Proteomes" id="UP000031258">
    <property type="component" value="Unassembled WGS sequence"/>
</dbReference>
<dbReference type="AlphaFoldDB" id="A0A0C1QIY1"/>
<gene>
    <name evidence="13" type="primary">nodM_2</name>
    <name evidence="10" type="synonym">glmS</name>
    <name evidence="13" type="ORF">NF27_JF00410</name>
</gene>
<dbReference type="HAMAP" id="MF_00164">
    <property type="entry name" value="GlmS"/>
    <property type="match status" value="1"/>
</dbReference>
<dbReference type="Gene3D" id="3.40.50.10490">
    <property type="entry name" value="Glucose-6-phosphate isomerase like protein, domain 1"/>
    <property type="match status" value="2"/>
</dbReference>
<keyword evidence="7 10" id="KW-0808">Transferase</keyword>
<dbReference type="InterPro" id="IPR035490">
    <property type="entry name" value="GlmS/FrlB_SIS"/>
</dbReference>
<feature type="domain" description="SIS" evidence="12">
    <location>
        <begin position="455"/>
        <end position="597"/>
    </location>
</feature>
<feature type="active site" description="For Fru-6P isomerization activity" evidence="10">
    <location>
        <position position="602"/>
    </location>
</feature>
<evidence type="ECO:0000313" key="13">
    <source>
        <dbReference type="EMBL" id="KIE04163.1"/>
    </source>
</evidence>
<keyword evidence="5 10" id="KW-0963">Cytoplasm</keyword>
<evidence type="ECO:0000256" key="6">
    <source>
        <dbReference type="ARBA" id="ARBA00022576"/>
    </source>
</evidence>
<dbReference type="Pfam" id="PF13522">
    <property type="entry name" value="GATase_6"/>
    <property type="match status" value="1"/>
</dbReference>
<dbReference type="GO" id="GO:0097367">
    <property type="term" value="F:carbohydrate derivative binding"/>
    <property type="evidence" value="ECO:0007669"/>
    <property type="project" value="InterPro"/>
</dbReference>
<dbReference type="CDD" id="cd05009">
    <property type="entry name" value="SIS_GlmS_GlmD_2"/>
    <property type="match status" value="1"/>
</dbReference>
<dbReference type="GO" id="GO:0006002">
    <property type="term" value="P:fructose 6-phosphate metabolic process"/>
    <property type="evidence" value="ECO:0007669"/>
    <property type="project" value="TreeGrafter"/>
</dbReference>
<evidence type="ECO:0000256" key="9">
    <source>
        <dbReference type="ARBA" id="ARBA00022962"/>
    </source>
</evidence>
<dbReference type="FunFam" id="3.40.50.10490:FF:000001">
    <property type="entry name" value="Glutamine--fructose-6-phosphate aminotransferase [isomerizing]"/>
    <property type="match status" value="1"/>
</dbReference>
<comment type="function">
    <text evidence="10">Catalyzes the first step in hexosamine metabolism, converting fructose-6P into glucosamine-6P using glutamine as a nitrogen source.</text>
</comment>
<evidence type="ECO:0000256" key="1">
    <source>
        <dbReference type="ARBA" id="ARBA00001031"/>
    </source>
</evidence>
<reference evidence="13 14" key="1">
    <citation type="submission" date="2014-11" db="EMBL/GenBank/DDBJ databases">
        <title>A Rickettsiales Symbiont of Amoebae With Ancient Features.</title>
        <authorList>
            <person name="Schulz F."/>
            <person name="Martijn J."/>
            <person name="Wascher F."/>
            <person name="Kostanjsek R."/>
            <person name="Ettema T.J."/>
            <person name="Horn M."/>
        </authorList>
    </citation>
    <scope>NUCLEOTIDE SEQUENCE [LARGE SCALE GENOMIC DNA]</scope>
    <source>
        <strain evidence="13 14">UWC36</strain>
    </source>
</reference>
<evidence type="ECO:0000256" key="10">
    <source>
        <dbReference type="HAMAP-Rule" id="MF_00164"/>
    </source>
</evidence>